<accession>A0A370DQZ9</accession>
<organism evidence="2 3">
    <name type="scientific">endosymbiont of Escarpia spicata</name>
    <dbReference type="NCBI Taxonomy" id="2200908"/>
    <lineage>
        <taxon>Bacteria</taxon>
        <taxon>Pseudomonadati</taxon>
        <taxon>Pseudomonadota</taxon>
        <taxon>Gammaproteobacteria</taxon>
        <taxon>sulfur-oxidizing symbionts</taxon>
    </lineage>
</organism>
<keyword evidence="3" id="KW-1185">Reference proteome</keyword>
<evidence type="ECO:0000313" key="2">
    <source>
        <dbReference type="EMBL" id="RDH86742.1"/>
    </source>
</evidence>
<dbReference type="InterPro" id="IPR036255">
    <property type="entry name" value="YgfB-like_sf"/>
</dbReference>
<sequence length="188" mass="20962">MSDTPAMPQFERFDQVLQSIGLDVGASEIHGVISGILCAGHSDAHAAWFVELFKDRSDDDLLVVEARQLLGQLYQSTQGYIEGEELNFTPFLPDDELDIEVRAKALSEWCQGYLYGLGLAGITEAQLKDEAGEAIRDITEFTRLDHEDIEPGEEAELAYIELEEFLRVAVLLIREALTGKREKGNDSE</sequence>
<dbReference type="NCBIfam" id="TIGR02292">
    <property type="entry name" value="ygfB_yecA"/>
    <property type="match status" value="1"/>
</dbReference>
<dbReference type="GO" id="GO:0005829">
    <property type="term" value="C:cytosol"/>
    <property type="evidence" value="ECO:0007669"/>
    <property type="project" value="TreeGrafter"/>
</dbReference>
<reference evidence="2 3" key="1">
    <citation type="journal article" date="2018" name="ISME J.">
        <title>Endosymbiont genomes yield clues of tubeworm success.</title>
        <authorList>
            <person name="Li Y."/>
            <person name="Liles M.R."/>
            <person name="Halanych K.M."/>
        </authorList>
    </citation>
    <scope>NUCLEOTIDE SEQUENCE [LARGE SCALE GENOMIC DNA]</scope>
    <source>
        <strain evidence="2">A1462</strain>
    </source>
</reference>
<evidence type="ECO:0008006" key="4">
    <source>
        <dbReference type="Google" id="ProtNLM"/>
    </source>
</evidence>
<dbReference type="SUPFAM" id="SSF101327">
    <property type="entry name" value="YgfB-like"/>
    <property type="match status" value="1"/>
</dbReference>
<proteinExistence type="inferred from homology"/>
<dbReference type="InterPro" id="IPR011978">
    <property type="entry name" value="YgfB-like"/>
</dbReference>
<comment type="similarity">
    <text evidence="1">Belongs to the UPF0149 family.</text>
</comment>
<evidence type="ECO:0000256" key="1">
    <source>
        <dbReference type="ARBA" id="ARBA00038308"/>
    </source>
</evidence>
<dbReference type="Proteomes" id="UP000254771">
    <property type="component" value="Unassembled WGS sequence"/>
</dbReference>
<comment type="caution">
    <text evidence="2">The sequence shown here is derived from an EMBL/GenBank/DDBJ whole genome shotgun (WGS) entry which is preliminary data.</text>
</comment>
<dbReference type="AlphaFoldDB" id="A0A370DQZ9"/>
<name>A0A370DQZ9_9GAMM</name>
<dbReference type="EMBL" id="QFXE01000008">
    <property type="protein sequence ID" value="RDH86742.1"/>
    <property type="molecule type" value="Genomic_DNA"/>
</dbReference>
<dbReference type="PANTHER" id="PTHR37528:SF1">
    <property type="entry name" value="UPF0149 PROTEIN YGFB"/>
    <property type="match status" value="1"/>
</dbReference>
<dbReference type="PANTHER" id="PTHR37528">
    <property type="entry name" value="UPF0149 PROTEIN YGFB"/>
    <property type="match status" value="1"/>
</dbReference>
<protein>
    <recommendedName>
        <fullName evidence="4">YecA family protein</fullName>
    </recommendedName>
</protein>
<evidence type="ECO:0000313" key="3">
    <source>
        <dbReference type="Proteomes" id="UP000254771"/>
    </source>
</evidence>
<dbReference type="Gene3D" id="1.20.120.740">
    <property type="entry name" value="YgfB uncharacterised protein family UPF0149, PF03695"/>
    <property type="match status" value="1"/>
</dbReference>
<gene>
    <name evidence="2" type="ORF">DIZ78_07555</name>
</gene>
<dbReference type="Pfam" id="PF03695">
    <property type="entry name" value="UPF0149"/>
    <property type="match status" value="1"/>
</dbReference>